<accession>A0AAV3JCI0</accession>
<name>A0AAV3JCI0_LEPBO</name>
<evidence type="ECO:0000313" key="2">
    <source>
        <dbReference type="Proteomes" id="UP000014570"/>
    </source>
</evidence>
<dbReference type="Proteomes" id="UP000014570">
    <property type="component" value="Unassembled WGS sequence"/>
</dbReference>
<gene>
    <name evidence="1" type="ORF">LEP1GSC103_3215</name>
</gene>
<sequence length="47" mass="5618">MKYSFSYFRHFASFEVLASFEGDLKLMRKKTIIKKNFSNSGETKYIK</sequence>
<reference evidence="1 2" key="1">
    <citation type="submission" date="2013-04" db="EMBL/GenBank/DDBJ databases">
        <authorList>
            <person name="Harkins D.M."/>
            <person name="Durkin A.S."/>
            <person name="Brinkac L.M."/>
            <person name="Haft D.H."/>
            <person name="Selengut J.D."/>
            <person name="Sanka R."/>
            <person name="DePew J."/>
            <person name="Purushe J."/>
            <person name="Chanthongthip A."/>
            <person name="Lattana O."/>
            <person name="Phetsouvanh R."/>
            <person name="Newton P.N."/>
            <person name="Vinetz J.M."/>
            <person name="Sutton G.G."/>
            <person name="Nierman W.C."/>
            <person name="Fouts D.E."/>
        </authorList>
    </citation>
    <scope>NUCLEOTIDE SEQUENCE [LARGE SCALE GENOMIC DNA]</scope>
    <source>
        <strain evidence="1 2">UI 09931</strain>
    </source>
</reference>
<dbReference type="EMBL" id="AHNP02000007">
    <property type="protein sequence ID" value="EPG58416.1"/>
    <property type="molecule type" value="Genomic_DNA"/>
</dbReference>
<dbReference type="AlphaFoldDB" id="A0AAV3JCI0"/>
<proteinExistence type="predicted"/>
<protein>
    <submittedName>
        <fullName evidence="1">Uncharacterized protein</fullName>
    </submittedName>
</protein>
<organism evidence="1 2">
    <name type="scientific">Leptospira borgpetersenii serovar Javanica str. UI 09931</name>
    <dbReference type="NCBI Taxonomy" id="1049767"/>
    <lineage>
        <taxon>Bacteria</taxon>
        <taxon>Pseudomonadati</taxon>
        <taxon>Spirochaetota</taxon>
        <taxon>Spirochaetia</taxon>
        <taxon>Leptospirales</taxon>
        <taxon>Leptospiraceae</taxon>
        <taxon>Leptospira</taxon>
    </lineage>
</organism>
<comment type="caution">
    <text evidence="1">The sequence shown here is derived from an EMBL/GenBank/DDBJ whole genome shotgun (WGS) entry which is preliminary data.</text>
</comment>
<evidence type="ECO:0000313" key="1">
    <source>
        <dbReference type="EMBL" id="EPG58416.1"/>
    </source>
</evidence>